<evidence type="ECO:0000313" key="2">
    <source>
        <dbReference type="EMBL" id="MBD8108925.1"/>
    </source>
</evidence>
<evidence type="ECO:0000313" key="3">
    <source>
        <dbReference type="Proteomes" id="UP000661012"/>
    </source>
</evidence>
<keyword evidence="1" id="KW-0732">Signal</keyword>
<dbReference type="NCBIfam" id="TIGR02743">
    <property type="entry name" value="TraW"/>
    <property type="match status" value="1"/>
</dbReference>
<feature type="chain" id="PRO_5047288523" evidence="1">
    <location>
        <begin position="21"/>
        <end position="206"/>
    </location>
</feature>
<keyword evidence="3" id="KW-1185">Reference proteome</keyword>
<evidence type="ECO:0000256" key="1">
    <source>
        <dbReference type="SAM" id="SignalP"/>
    </source>
</evidence>
<dbReference type="Proteomes" id="UP000661012">
    <property type="component" value="Unassembled WGS sequence"/>
</dbReference>
<comment type="caution">
    <text evidence="2">The sequence shown here is derived from an EMBL/GenBank/DDBJ whole genome shotgun (WGS) entry which is preliminary data.</text>
</comment>
<proteinExistence type="predicted"/>
<feature type="signal peptide" evidence="1">
    <location>
        <begin position="1"/>
        <end position="20"/>
    </location>
</feature>
<organism evidence="2 3">
    <name type="scientific">Erwinia persicina</name>
    <dbReference type="NCBI Taxonomy" id="55211"/>
    <lineage>
        <taxon>Bacteria</taxon>
        <taxon>Pseudomonadati</taxon>
        <taxon>Pseudomonadota</taxon>
        <taxon>Gammaproteobacteria</taxon>
        <taxon>Enterobacterales</taxon>
        <taxon>Erwiniaceae</taxon>
        <taxon>Erwinia</taxon>
    </lineage>
</organism>
<dbReference type="NCBIfam" id="NF010298">
    <property type="entry name" value="PRK13738.1"/>
    <property type="match status" value="1"/>
</dbReference>
<dbReference type="RefSeq" id="WP_191931253.1">
    <property type="nucleotide sequence ID" value="NZ_JACYNM010000028.1"/>
</dbReference>
<accession>A0ABR8ZZI5</accession>
<dbReference type="EMBL" id="JACYNN010000028">
    <property type="protein sequence ID" value="MBD8108925.1"/>
    <property type="molecule type" value="Genomic_DNA"/>
</dbReference>
<protein>
    <submittedName>
        <fullName evidence="2">Type-F conjugative transfer system protein TraW</fullName>
    </submittedName>
</protein>
<reference evidence="2 3" key="1">
    <citation type="journal article" date="2020" name="FEMS Microbiol. Ecol.">
        <title>Temporal dynamics of bacterial communities during seed development and maturation.</title>
        <authorList>
            <person name="Chesneau G."/>
            <person name="Torres-Cortes G."/>
            <person name="Briand M."/>
            <person name="Darrasse A."/>
            <person name="Preveaux A."/>
            <person name="Marais C."/>
            <person name="Jacques M.A."/>
            <person name="Shade A."/>
            <person name="Barret M."/>
        </authorList>
    </citation>
    <scope>NUCLEOTIDE SEQUENCE [LARGE SCALE GENOMIC DNA]</scope>
    <source>
        <strain evidence="2 3">CFBP13732</strain>
    </source>
</reference>
<sequence>MKKWPACFLVLCLLSAGVQARDLGTTGHLFTIAEPDMLTFIRQRLQAMEDSGEMAKMQRDTEARVKAHAVRPAPVAGLSPAVTSRSFAFDPTFTVRETITDMQGRVIARQGDRVNPLDRVPFSEVLYFLDGDSPAQAAWVKKQIAGQVNFKVILVNGNIREVSEALDEPVYFDQAGVLTTKFGFSHTPVRISRDGQILKVEEVALK</sequence>
<dbReference type="InterPro" id="IPR014114">
    <property type="entry name" value="TraW"/>
</dbReference>
<gene>
    <name evidence="2" type="primary">traW</name>
    <name evidence="2" type="ORF">IFT93_21365</name>
</gene>
<name>A0ABR8ZZI5_9GAMM</name>